<proteinExistence type="inferred from homology"/>
<dbReference type="EMBL" id="CM010717">
    <property type="protein sequence ID" value="RZC54283.1"/>
    <property type="molecule type" value="Genomic_DNA"/>
</dbReference>
<keyword evidence="3" id="KW-0560">Oxidoreductase</keyword>
<keyword evidence="5" id="KW-0349">Heme</keyword>
<evidence type="ECO:0000256" key="1">
    <source>
        <dbReference type="ARBA" id="ARBA00010617"/>
    </source>
</evidence>
<dbReference type="InterPro" id="IPR001128">
    <property type="entry name" value="Cyt_P450"/>
</dbReference>
<feature type="binding site" description="axial binding residue" evidence="5">
    <location>
        <position position="543"/>
    </location>
    <ligand>
        <name>heme</name>
        <dbReference type="ChEBI" id="CHEBI:30413"/>
    </ligand>
    <ligandPart>
        <name>Fe</name>
        <dbReference type="ChEBI" id="CHEBI:18248"/>
    </ligandPart>
</feature>
<dbReference type="GO" id="GO:0020037">
    <property type="term" value="F:heme binding"/>
    <property type="evidence" value="ECO:0007669"/>
    <property type="project" value="InterPro"/>
</dbReference>
<keyword evidence="2 5" id="KW-0479">Metal-binding</keyword>
<dbReference type="Pfam" id="PF00067">
    <property type="entry name" value="p450"/>
    <property type="match status" value="3"/>
</dbReference>
<dbReference type="GO" id="GO:0005506">
    <property type="term" value="F:iron ion binding"/>
    <property type="evidence" value="ECO:0007669"/>
    <property type="project" value="InterPro"/>
</dbReference>
<dbReference type="AlphaFoldDB" id="A0A4Y7IZG8"/>
<dbReference type="GO" id="GO:0004497">
    <property type="term" value="F:monooxygenase activity"/>
    <property type="evidence" value="ECO:0007669"/>
    <property type="project" value="InterPro"/>
</dbReference>
<feature type="transmembrane region" description="Helical" evidence="6">
    <location>
        <begin position="138"/>
        <end position="159"/>
    </location>
</feature>
<dbReference type="Gramene" id="RZC54283">
    <property type="protein sequence ID" value="RZC54283"/>
    <property type="gene ID" value="C5167_013147"/>
</dbReference>
<evidence type="ECO:0008006" key="9">
    <source>
        <dbReference type="Google" id="ProtNLM"/>
    </source>
</evidence>
<comment type="similarity">
    <text evidence="1">Belongs to the cytochrome P450 family.</text>
</comment>
<evidence type="ECO:0000313" key="7">
    <source>
        <dbReference type="EMBL" id="RZC54283.1"/>
    </source>
</evidence>
<name>A0A4Y7IZG8_PAPSO</name>
<dbReference type="SUPFAM" id="SSF48264">
    <property type="entry name" value="Cytochrome P450"/>
    <property type="match status" value="2"/>
</dbReference>
<dbReference type="PRINTS" id="PR00385">
    <property type="entry name" value="P450"/>
</dbReference>
<dbReference type="GO" id="GO:0016705">
    <property type="term" value="F:oxidoreductase activity, acting on paired donors, with incorporation or reduction of molecular oxygen"/>
    <property type="evidence" value="ECO:0007669"/>
    <property type="project" value="InterPro"/>
</dbReference>
<dbReference type="Proteomes" id="UP000316621">
    <property type="component" value="Chromosome 3"/>
</dbReference>
<protein>
    <recommendedName>
        <fullName evidence="9">Cytochrome P450</fullName>
    </recommendedName>
</protein>
<evidence type="ECO:0000256" key="2">
    <source>
        <dbReference type="ARBA" id="ARBA00022723"/>
    </source>
</evidence>
<comment type="cofactor">
    <cofactor evidence="5">
        <name>heme</name>
        <dbReference type="ChEBI" id="CHEBI:30413"/>
    </cofactor>
</comment>
<evidence type="ECO:0000256" key="5">
    <source>
        <dbReference type="PIRSR" id="PIRSR602401-1"/>
    </source>
</evidence>
<feature type="non-terminal residue" evidence="7">
    <location>
        <position position="576"/>
    </location>
</feature>
<keyword evidence="4 5" id="KW-0408">Iron</keyword>
<dbReference type="PRINTS" id="PR00463">
    <property type="entry name" value="EP450I"/>
</dbReference>
<dbReference type="InterPro" id="IPR002401">
    <property type="entry name" value="Cyt_P450_E_grp-I"/>
</dbReference>
<reference evidence="7 8" key="1">
    <citation type="journal article" date="2018" name="Science">
        <title>The opium poppy genome and morphinan production.</title>
        <authorList>
            <person name="Guo L."/>
            <person name="Winzer T."/>
            <person name="Yang X."/>
            <person name="Li Y."/>
            <person name="Ning Z."/>
            <person name="He Z."/>
            <person name="Teodor R."/>
            <person name="Lu Y."/>
            <person name="Bowser T.A."/>
            <person name="Graham I.A."/>
            <person name="Ye K."/>
        </authorList>
    </citation>
    <scope>NUCLEOTIDE SEQUENCE [LARGE SCALE GENOMIC DNA]</scope>
    <source>
        <strain evidence="8">cv. HN1</strain>
        <tissue evidence="7">Leaves</tissue>
    </source>
</reference>
<keyword evidence="6" id="KW-0472">Membrane</keyword>
<evidence type="ECO:0000256" key="4">
    <source>
        <dbReference type="ARBA" id="ARBA00023004"/>
    </source>
</evidence>
<dbReference type="GO" id="GO:0033075">
    <property type="term" value="P:isoquinoline alkaloid biosynthetic process"/>
    <property type="evidence" value="ECO:0007669"/>
    <property type="project" value="UniProtKB-ARBA"/>
</dbReference>
<dbReference type="STRING" id="3469.A0A4Y7IZG8"/>
<keyword evidence="6" id="KW-0812">Transmembrane</keyword>
<evidence type="ECO:0000256" key="6">
    <source>
        <dbReference type="SAM" id="Phobius"/>
    </source>
</evidence>
<keyword evidence="6" id="KW-1133">Transmembrane helix</keyword>
<gene>
    <name evidence="7" type="ORF">C5167_013147</name>
</gene>
<evidence type="ECO:0000313" key="8">
    <source>
        <dbReference type="Proteomes" id="UP000316621"/>
    </source>
</evidence>
<sequence>MRLYPPVSYGNKQAASNDVLPDGTIIKKGMRVIYSVYAMGRMENLWGSDWSEFKPERWLEKDKATGKLHFVAKYSFTYLVFQAGPRICLGKEMAFLQMKMLVVEILRRFQVVPAKATGSEPIYISFLTSKMKELGFSISWFILVFILPISVIFIGIISIRNSSTKLPKSYPLVGSTFVILSNRNRLNQWMAEVLSQCATRTFVIRGFMGPARVWTANPKNVTSSILSDFLGTGIFNTDGDNWKFQRKLASHEFNTNSLRKCIEDVVKIELFGQLIPILETTADRYLVLDLQDILQRFGFDNICKISFGFDPAYLSPSLNRSEFAIAFEDATQISSGRFYYVFPLVWKLTRFLNIGSEKRLMQATKTVRESARKIIRQKKEKTKDKSSIEATDLLSSFIVAGQDSTSAALTWFFWLISCHPKVEKEILKEISEISDTPGYEDTKEMVYIHASLCESMRLYPPVSYDNKQAASDDVLPDGTIIKKGMRVIYSPYAMGRMENLWGSDWSEFKPERWLEMDKATGKLHFVAKDSFTYPVFQAGTRICLRKEMAFLQMKMLVMEILRRFQVVPAEATGFEP</sequence>
<dbReference type="InterPro" id="IPR036396">
    <property type="entry name" value="Cyt_P450_sf"/>
</dbReference>
<dbReference type="Gene3D" id="1.10.630.10">
    <property type="entry name" value="Cytochrome P450"/>
    <property type="match status" value="2"/>
</dbReference>
<dbReference type="OMA" id="INRRIQW"/>
<accession>A0A4Y7IZG8</accession>
<evidence type="ECO:0000256" key="3">
    <source>
        <dbReference type="ARBA" id="ARBA00023002"/>
    </source>
</evidence>
<dbReference type="PANTHER" id="PTHR24296">
    <property type="entry name" value="CYTOCHROME P450"/>
    <property type="match status" value="1"/>
</dbReference>
<dbReference type="CDD" id="cd11064">
    <property type="entry name" value="CYP86A"/>
    <property type="match status" value="1"/>
</dbReference>
<organism evidence="7 8">
    <name type="scientific">Papaver somniferum</name>
    <name type="common">Opium poppy</name>
    <dbReference type="NCBI Taxonomy" id="3469"/>
    <lineage>
        <taxon>Eukaryota</taxon>
        <taxon>Viridiplantae</taxon>
        <taxon>Streptophyta</taxon>
        <taxon>Embryophyta</taxon>
        <taxon>Tracheophyta</taxon>
        <taxon>Spermatophyta</taxon>
        <taxon>Magnoliopsida</taxon>
        <taxon>Ranunculales</taxon>
        <taxon>Papaveraceae</taxon>
        <taxon>Papaveroideae</taxon>
        <taxon>Papaver</taxon>
    </lineage>
</organism>
<keyword evidence="8" id="KW-1185">Reference proteome</keyword>